<dbReference type="Proteomes" id="UP000789920">
    <property type="component" value="Unassembled WGS sequence"/>
</dbReference>
<protein>
    <submittedName>
        <fullName evidence="1">5142_t:CDS:1</fullName>
    </submittedName>
</protein>
<evidence type="ECO:0000313" key="1">
    <source>
        <dbReference type="EMBL" id="CAG8840104.1"/>
    </source>
</evidence>
<gene>
    <name evidence="1" type="ORF">RPERSI_LOCUS31304</name>
</gene>
<accession>A0ACA9SHY9</accession>
<name>A0ACA9SHY9_9GLOM</name>
<sequence>VALELLAVERQKEIKNSPTFYQQAPFLTIAEDLVKLIKEDKVEQLIFLVYCKVLDVKGEMQEEVIRDERIELAFKETFGKFPNCSLRKINYVEDDLGG</sequence>
<feature type="non-terminal residue" evidence="1">
    <location>
        <position position="98"/>
    </location>
</feature>
<comment type="caution">
    <text evidence="1">The sequence shown here is derived from an EMBL/GenBank/DDBJ whole genome shotgun (WGS) entry which is preliminary data.</text>
</comment>
<organism evidence="1 2">
    <name type="scientific">Racocetra persica</name>
    <dbReference type="NCBI Taxonomy" id="160502"/>
    <lineage>
        <taxon>Eukaryota</taxon>
        <taxon>Fungi</taxon>
        <taxon>Fungi incertae sedis</taxon>
        <taxon>Mucoromycota</taxon>
        <taxon>Glomeromycotina</taxon>
        <taxon>Glomeromycetes</taxon>
        <taxon>Diversisporales</taxon>
        <taxon>Gigasporaceae</taxon>
        <taxon>Racocetra</taxon>
    </lineage>
</organism>
<proteinExistence type="predicted"/>
<dbReference type="EMBL" id="CAJVQC010125731">
    <property type="protein sequence ID" value="CAG8840104.1"/>
    <property type="molecule type" value="Genomic_DNA"/>
</dbReference>
<evidence type="ECO:0000313" key="2">
    <source>
        <dbReference type="Proteomes" id="UP000789920"/>
    </source>
</evidence>
<reference evidence="1" key="1">
    <citation type="submission" date="2021-06" db="EMBL/GenBank/DDBJ databases">
        <authorList>
            <person name="Kallberg Y."/>
            <person name="Tangrot J."/>
            <person name="Rosling A."/>
        </authorList>
    </citation>
    <scope>NUCLEOTIDE SEQUENCE</scope>
    <source>
        <strain evidence="1">MA461A</strain>
    </source>
</reference>
<feature type="non-terminal residue" evidence="1">
    <location>
        <position position="1"/>
    </location>
</feature>
<keyword evidence="2" id="KW-1185">Reference proteome</keyword>